<dbReference type="OrthoDB" id="3254248at2"/>
<dbReference type="InterPro" id="IPR051791">
    <property type="entry name" value="Pra-immunoreactive"/>
</dbReference>
<keyword evidence="6 8" id="KW-0472">Membrane</keyword>
<feature type="domain" description="FHA" evidence="9">
    <location>
        <begin position="271"/>
        <end position="325"/>
    </location>
</feature>
<dbReference type="STRING" id="335973.SAMN04488693_104179"/>
<dbReference type="AlphaFoldDB" id="A0A1G8GLN3"/>
<evidence type="ECO:0000256" key="7">
    <source>
        <dbReference type="SAM" id="MobiDB-lite"/>
    </source>
</evidence>
<dbReference type="CDD" id="cd00060">
    <property type="entry name" value="FHA"/>
    <property type="match status" value="1"/>
</dbReference>
<evidence type="ECO:0000256" key="3">
    <source>
        <dbReference type="ARBA" id="ARBA00022553"/>
    </source>
</evidence>
<dbReference type="Pfam" id="PF00498">
    <property type="entry name" value="FHA"/>
    <property type="match status" value="1"/>
</dbReference>
<dbReference type="InterPro" id="IPR008984">
    <property type="entry name" value="SMAD_FHA_dom_sf"/>
</dbReference>
<evidence type="ECO:0000256" key="4">
    <source>
        <dbReference type="ARBA" id="ARBA00022692"/>
    </source>
</evidence>
<evidence type="ECO:0000259" key="9">
    <source>
        <dbReference type="PROSITE" id="PS50006"/>
    </source>
</evidence>
<name>A0A1G8GLN3_9MICC</name>
<dbReference type="GO" id="GO:0005886">
    <property type="term" value="C:plasma membrane"/>
    <property type="evidence" value="ECO:0007669"/>
    <property type="project" value="UniProtKB-SubCell"/>
</dbReference>
<dbReference type="EMBL" id="FNDT01000004">
    <property type="protein sequence ID" value="SDH95314.1"/>
    <property type="molecule type" value="Genomic_DNA"/>
</dbReference>
<gene>
    <name evidence="10" type="ORF">SAMN04488693_104179</name>
</gene>
<dbReference type="Pfam" id="PF06271">
    <property type="entry name" value="RDD"/>
    <property type="match status" value="1"/>
</dbReference>
<dbReference type="PANTHER" id="PTHR36115">
    <property type="entry name" value="PROLINE-RICH ANTIGEN HOMOLOG-RELATED"/>
    <property type="match status" value="1"/>
</dbReference>
<reference evidence="10 11" key="1">
    <citation type="submission" date="2016-10" db="EMBL/GenBank/DDBJ databases">
        <authorList>
            <person name="de Groot N.N."/>
        </authorList>
    </citation>
    <scope>NUCLEOTIDE SEQUENCE [LARGE SCALE GENOMIC DNA]</scope>
    <source>
        <strain evidence="10 11">NP_1H</strain>
    </source>
</reference>
<proteinExistence type="predicted"/>
<dbReference type="Proteomes" id="UP000199258">
    <property type="component" value="Unassembled WGS sequence"/>
</dbReference>
<comment type="subcellular location">
    <subcellularLocation>
        <location evidence="1">Cell membrane</location>
        <topology evidence="1">Multi-pass membrane protein</topology>
    </subcellularLocation>
</comment>
<evidence type="ECO:0000313" key="10">
    <source>
        <dbReference type="EMBL" id="SDH95314.1"/>
    </source>
</evidence>
<feature type="region of interest" description="Disordered" evidence="7">
    <location>
        <begin position="318"/>
        <end position="350"/>
    </location>
</feature>
<keyword evidence="4 8" id="KW-0812">Transmembrane</keyword>
<feature type="region of interest" description="Disordered" evidence="7">
    <location>
        <begin position="165"/>
        <end position="203"/>
    </location>
</feature>
<feature type="transmembrane region" description="Helical" evidence="8">
    <location>
        <begin position="54"/>
        <end position="74"/>
    </location>
</feature>
<keyword evidence="3" id="KW-0597">Phosphoprotein</keyword>
<evidence type="ECO:0000313" key="11">
    <source>
        <dbReference type="Proteomes" id="UP000199258"/>
    </source>
</evidence>
<evidence type="ECO:0000256" key="8">
    <source>
        <dbReference type="SAM" id="Phobius"/>
    </source>
</evidence>
<evidence type="ECO:0000256" key="6">
    <source>
        <dbReference type="ARBA" id="ARBA00023136"/>
    </source>
</evidence>
<dbReference type="SUPFAM" id="SSF49879">
    <property type="entry name" value="SMAD/FHA domain"/>
    <property type="match status" value="1"/>
</dbReference>
<feature type="transmembrane region" description="Helical" evidence="8">
    <location>
        <begin position="113"/>
        <end position="135"/>
    </location>
</feature>
<dbReference type="Gene3D" id="2.60.200.20">
    <property type="match status" value="1"/>
</dbReference>
<evidence type="ECO:0000256" key="5">
    <source>
        <dbReference type="ARBA" id="ARBA00022989"/>
    </source>
</evidence>
<accession>A0A1G8GLN3</accession>
<sequence>MAQLNLENGPAGKRLGAKLVDGIPPALITGVAAAVGMPLIGYEQVSASSAVVDLSMFFVVVGAGSLLSLGYWVLLWGWEAKTGKTPGNLMFGLRTTNEEGFAPGWMAVFLRNLIIGLSGIIPVIGFVVVMVSNLFDSNGKRQGWHDKAARTFVFDVRRGRNPLETGGINGPSSFAPQPPPPALQPVSSPVVSRPEASAAPVPASGPVPVVFQSEKVPTGPTSPLHDFGITHPDDDAGETVVSRRSAAPAAGPPAVRIVLDDGQDLVLQSAALIGRNPAARAGEAAQLIPVPDEGRSVSKTHLHLSVEAGRLVVTDRHSTNGSAVTAPDGARTPLPGGQQHWAAPGSTVHFGDRSFRVEQA</sequence>
<keyword evidence="2" id="KW-1003">Cell membrane</keyword>
<dbReference type="InterPro" id="IPR010432">
    <property type="entry name" value="RDD"/>
</dbReference>
<feature type="compositionally biased region" description="Low complexity" evidence="7">
    <location>
        <begin position="184"/>
        <end position="203"/>
    </location>
</feature>
<dbReference type="InterPro" id="IPR000253">
    <property type="entry name" value="FHA_dom"/>
</dbReference>
<protein>
    <submittedName>
        <fullName evidence="10">Uncharacterized membrane protein YckC, RDD family</fullName>
    </submittedName>
</protein>
<keyword evidence="11" id="KW-1185">Reference proteome</keyword>
<dbReference type="RefSeq" id="WP_090585449.1">
    <property type="nucleotide sequence ID" value="NZ_FNDT01000004.1"/>
</dbReference>
<feature type="transmembrane region" description="Helical" evidence="8">
    <location>
        <begin position="23"/>
        <end position="42"/>
    </location>
</feature>
<dbReference type="PROSITE" id="PS50006">
    <property type="entry name" value="FHA_DOMAIN"/>
    <property type="match status" value="1"/>
</dbReference>
<evidence type="ECO:0000256" key="1">
    <source>
        <dbReference type="ARBA" id="ARBA00004651"/>
    </source>
</evidence>
<organism evidence="10 11">
    <name type="scientific">Arthrobacter subterraneus</name>
    <dbReference type="NCBI Taxonomy" id="335973"/>
    <lineage>
        <taxon>Bacteria</taxon>
        <taxon>Bacillati</taxon>
        <taxon>Actinomycetota</taxon>
        <taxon>Actinomycetes</taxon>
        <taxon>Micrococcales</taxon>
        <taxon>Micrococcaceae</taxon>
        <taxon>Arthrobacter</taxon>
    </lineage>
</organism>
<evidence type="ECO:0000256" key="2">
    <source>
        <dbReference type="ARBA" id="ARBA00022475"/>
    </source>
</evidence>
<keyword evidence="5 8" id="KW-1133">Transmembrane helix</keyword>